<gene>
    <name evidence="2" type="ORF">LY90DRAFT_516922</name>
</gene>
<dbReference type="STRING" id="1754190.A0A1Y2ACQ0"/>
<reference evidence="2 3" key="1">
    <citation type="submission" date="2016-08" db="EMBL/GenBank/DDBJ databases">
        <title>A Parts List for Fungal Cellulosomes Revealed by Comparative Genomics.</title>
        <authorList>
            <consortium name="DOE Joint Genome Institute"/>
            <person name="Haitjema C.H."/>
            <person name="Gilmore S.P."/>
            <person name="Henske J.K."/>
            <person name="Solomon K.V."/>
            <person name="De Groot R."/>
            <person name="Kuo A."/>
            <person name="Mondo S.J."/>
            <person name="Salamov A.A."/>
            <person name="Labutti K."/>
            <person name="Zhao Z."/>
            <person name="Chiniquy J."/>
            <person name="Barry K."/>
            <person name="Brewer H.M."/>
            <person name="Purvine S.O."/>
            <person name="Wright A.T."/>
            <person name="Boxma B."/>
            <person name="Van Alen T."/>
            <person name="Hackstein J.H."/>
            <person name="Baker S.E."/>
            <person name="Grigoriev I.V."/>
            <person name="O'Malley M.A."/>
        </authorList>
    </citation>
    <scope>NUCLEOTIDE SEQUENCE [LARGE SCALE GENOMIC DNA]</scope>
    <source>
        <strain evidence="2 3">G1</strain>
    </source>
</reference>
<evidence type="ECO:0000313" key="2">
    <source>
        <dbReference type="EMBL" id="ORY20244.1"/>
    </source>
</evidence>
<dbReference type="InterPro" id="IPR003959">
    <property type="entry name" value="ATPase_AAA_core"/>
</dbReference>
<dbReference type="Proteomes" id="UP000193920">
    <property type="component" value="Unassembled WGS sequence"/>
</dbReference>
<comment type="caution">
    <text evidence="2">The sequence shown here is derived from an EMBL/GenBank/DDBJ whole genome shotgun (WGS) entry which is preliminary data.</text>
</comment>
<dbReference type="InterPro" id="IPR027417">
    <property type="entry name" value="P-loop_NTPase"/>
</dbReference>
<dbReference type="GO" id="GO:0016887">
    <property type="term" value="F:ATP hydrolysis activity"/>
    <property type="evidence" value="ECO:0007669"/>
    <property type="project" value="InterPro"/>
</dbReference>
<accession>A0A1Y2ACQ0</accession>
<dbReference type="GO" id="GO:0016020">
    <property type="term" value="C:membrane"/>
    <property type="evidence" value="ECO:0007669"/>
    <property type="project" value="InterPro"/>
</dbReference>
<keyword evidence="2" id="KW-0378">Hydrolase</keyword>
<sequence length="171" mass="19676">MTVVLKIMLIKRISEISGGTKRKVSIIISICSSPSYLILDEPSAGMDPFTRRYIWKLIKDLKNVRETASILTTHSTEEAEALCDRIAILIKSRLVRMDTPKSIKMKPNDQYILEIFINHLEEFKQQIVRKNNIFGLENEEVYALESSVSYQKYSVKMKTENIANVFATMII</sequence>
<dbReference type="AlphaFoldDB" id="A0A1Y2ACQ0"/>
<organism evidence="2 3">
    <name type="scientific">Neocallimastix californiae</name>
    <dbReference type="NCBI Taxonomy" id="1754190"/>
    <lineage>
        <taxon>Eukaryota</taxon>
        <taxon>Fungi</taxon>
        <taxon>Fungi incertae sedis</taxon>
        <taxon>Chytridiomycota</taxon>
        <taxon>Chytridiomycota incertae sedis</taxon>
        <taxon>Neocallimastigomycetes</taxon>
        <taxon>Neocallimastigales</taxon>
        <taxon>Neocallimastigaceae</taxon>
        <taxon>Neocallimastix</taxon>
    </lineage>
</organism>
<dbReference type="OrthoDB" id="8061355at2759"/>
<dbReference type="SUPFAM" id="SSF52540">
    <property type="entry name" value="P-loop containing nucleoside triphosphate hydrolases"/>
    <property type="match status" value="1"/>
</dbReference>
<keyword evidence="3" id="KW-1185">Reference proteome</keyword>
<dbReference type="GO" id="GO:0005524">
    <property type="term" value="F:ATP binding"/>
    <property type="evidence" value="ECO:0007669"/>
    <property type="project" value="InterPro"/>
</dbReference>
<dbReference type="InterPro" id="IPR026082">
    <property type="entry name" value="ABCA"/>
</dbReference>
<proteinExistence type="predicted"/>
<dbReference type="Pfam" id="PF13304">
    <property type="entry name" value="AAA_21"/>
    <property type="match status" value="1"/>
</dbReference>
<evidence type="ECO:0000313" key="3">
    <source>
        <dbReference type="Proteomes" id="UP000193920"/>
    </source>
</evidence>
<feature type="domain" description="ATPase AAA-type core" evidence="1">
    <location>
        <begin position="13"/>
        <end position="77"/>
    </location>
</feature>
<dbReference type="GO" id="GO:0140359">
    <property type="term" value="F:ABC-type transporter activity"/>
    <property type="evidence" value="ECO:0007669"/>
    <property type="project" value="InterPro"/>
</dbReference>
<dbReference type="EMBL" id="MCOG01000295">
    <property type="protein sequence ID" value="ORY20244.1"/>
    <property type="molecule type" value="Genomic_DNA"/>
</dbReference>
<dbReference type="Gene3D" id="3.40.50.300">
    <property type="entry name" value="P-loop containing nucleotide triphosphate hydrolases"/>
    <property type="match status" value="1"/>
</dbReference>
<protein>
    <submittedName>
        <fullName evidence="2">p-loop containing nucleoside triphosphate hydrolase protein</fullName>
    </submittedName>
</protein>
<dbReference type="GO" id="GO:0005319">
    <property type="term" value="F:lipid transporter activity"/>
    <property type="evidence" value="ECO:0007669"/>
    <property type="project" value="TreeGrafter"/>
</dbReference>
<evidence type="ECO:0000259" key="1">
    <source>
        <dbReference type="Pfam" id="PF13304"/>
    </source>
</evidence>
<dbReference type="PANTHER" id="PTHR19229">
    <property type="entry name" value="ATP-BINDING CASSETTE TRANSPORTER SUBFAMILY A ABCA"/>
    <property type="match status" value="1"/>
</dbReference>
<name>A0A1Y2ACQ0_9FUNG</name>